<feature type="region of interest" description="Disordered" evidence="4">
    <location>
        <begin position="1303"/>
        <end position="1355"/>
    </location>
</feature>
<dbReference type="InterPro" id="IPR011990">
    <property type="entry name" value="TPR-like_helical_dom_sf"/>
</dbReference>
<dbReference type="EMBL" id="LASV01000330">
    <property type="protein sequence ID" value="KKA19660.1"/>
    <property type="molecule type" value="Genomic_DNA"/>
</dbReference>
<dbReference type="CDD" id="cd16448">
    <property type="entry name" value="RING-H2"/>
    <property type="match status" value="1"/>
</dbReference>
<dbReference type="GO" id="GO:0009267">
    <property type="term" value="P:cellular response to starvation"/>
    <property type="evidence" value="ECO:0007669"/>
    <property type="project" value="TreeGrafter"/>
</dbReference>
<keyword evidence="1" id="KW-0813">Transport</keyword>
<keyword evidence="2" id="KW-0653">Protein transport</keyword>
<dbReference type="FunFam" id="1.25.40.10:FF:000510">
    <property type="entry name" value="Vacuolar assembly protein, putative"/>
    <property type="match status" value="1"/>
</dbReference>
<dbReference type="PROSITE" id="PS50236">
    <property type="entry name" value="CHCR"/>
    <property type="match status" value="1"/>
</dbReference>
<dbReference type="GO" id="GO:0006623">
    <property type="term" value="P:protein targeting to vacuole"/>
    <property type="evidence" value="ECO:0007669"/>
    <property type="project" value="InterPro"/>
</dbReference>
<dbReference type="Proteomes" id="UP000053958">
    <property type="component" value="Unassembled WGS sequence"/>
</dbReference>
<dbReference type="STRING" id="1408163.A0A0F4YNJ7"/>
<dbReference type="SUPFAM" id="SSF50978">
    <property type="entry name" value="WD40 repeat-like"/>
    <property type="match status" value="1"/>
</dbReference>
<dbReference type="InterPro" id="IPR045111">
    <property type="entry name" value="Vps41/Vps8"/>
</dbReference>
<organism evidence="6 7">
    <name type="scientific">Rasamsonia emersonii (strain ATCC 16479 / CBS 393.64 / IMI 116815)</name>
    <dbReference type="NCBI Taxonomy" id="1408163"/>
    <lineage>
        <taxon>Eukaryota</taxon>
        <taxon>Fungi</taxon>
        <taxon>Dikarya</taxon>
        <taxon>Ascomycota</taxon>
        <taxon>Pezizomycotina</taxon>
        <taxon>Eurotiomycetes</taxon>
        <taxon>Eurotiomycetidae</taxon>
        <taxon>Eurotiales</taxon>
        <taxon>Trichocomaceae</taxon>
        <taxon>Rasamsonia</taxon>
    </lineage>
</organism>
<feature type="domain" description="Vps41 beta-propeller" evidence="5">
    <location>
        <begin position="466"/>
        <end position="593"/>
    </location>
</feature>
<sequence length="1394" mass="152277">MAPYNVACVVPNAPRCRLESPDTDFVIAQAGCLVISFSYPSQPASPCVCYARRCKAPAMESPGTADGSAAGREGEVEQRESGAQVLSSPTEAGPSDYRAQDDNERTHDGNDDDDGEDGEESDEDEEDEEDEDEEEEDEEPRLKYAYLTRHLSSLYRNGDATSAFLAGGDKMIVGTHNGNVHVLSLPHFRPLRAYRAHSASVTSVSISPFPPPLPTVRPNDSNRILEEEESIHVKSPSGSLRGGKSKGPQQPVLPATPSNSIYIATSSIDGNVCVASLVDPKDILLRNFGRPVQAVALSPEYKSDRTYLSGGRAGQLILTVGGRIGASTNSTTLGGAAAAASGWLGSIGLGTNTGKDTVLHSGEGAINTIKWSLSGKYVAWVNEEGIKIMRSHLHLESSESEHAWTRINHIDRPNRPGWEEMAGVWKAHLEWVDESSLESDENAGSQPGSAHQGDSGTSSILKANQKVEKLVVGWGGTIWVINVFPDRVTPSASRIGEKRLGAAEVATILRTDCIISGVSMHTRNLLLVLAYIEAEEDESEQQGSPRPRSSHRQRAAEPELRLIDIETKEEISADTLSVSRYENLSSSDYHMCRLPAPKISVEPVQRGALGVLGNGLWDATMYPARLFSSSASIRSNASSGDKGSGRAPSSFISNPVSSGQGLPPEILAVSGAKGPKIFIHSPYDCVVAVQRDLADRLSWLESHARYEEAWHLIDEHPEAANPATDRTDSVVESSTRSRSSLADFFADDTSSVITVGRASNTIPEKEKRRIGELWLEQLVSENQWEKAGEVCGKVLDTVTRWEHWIWTFVKNGKFDEITPYVPVELHPPLPSLVYEVILGHYVARDRSRFKELLDQWSPDLFDTGSVTAAIENQLKSETIVRDSEDWQILMESLAKLFSADGRHREALRCYIRLQDAEAALSIIRDYRLVDAVSDDIFGFILLRVSKQQIESAPLSELEEATAEPIKILVREAYNGIVRPETVVSQLQDEDRRPYLYFYLRALWHGEAHPSGTDKPHPRGRGRRARDAAEKLAADEGKTLVEPFADTALELFAAYDRSLLMEFLQSSTAYSFDAACTICETRHYTQELIYLLSKTGQTKRALNLILSDLQDVSQAISFAKSQDDPDLWEDLLNYSMNKPSFIHALLTEAGTSIDPIKLVRRIPSGLEIEGLREGLTRMIRDHDIQASISQGAAKVLQSEVAVAMDTLRRGQRRGIKFDVIKPQDGQSQGAAIPVVAEVGQKEAGGDHVDSDGSPDSKNAAAAKSRRTVEPGRCGGCYEAFHENEKEILVGFACGHVFHLSHLQGPTQPTGETPPAADDITERLPSPSPSPSKPATADADPEADEPGYFTTSRTVGPKVTTARLIRDRIGEGCRICALGRQVEKAAAPDSEQVKSP</sequence>
<reference evidence="6 7" key="1">
    <citation type="submission" date="2015-04" db="EMBL/GenBank/DDBJ databases">
        <authorList>
            <person name="Heijne W.H."/>
            <person name="Fedorova N.D."/>
            <person name="Nierman W.C."/>
            <person name="Vollebregt A.W."/>
            <person name="Zhao Z."/>
            <person name="Wu L."/>
            <person name="Kumar M."/>
            <person name="Stam H."/>
            <person name="van den Berg M.A."/>
            <person name="Pel H.J."/>
        </authorList>
    </citation>
    <scope>NUCLEOTIDE SEQUENCE [LARGE SCALE GENOMIC DNA]</scope>
    <source>
        <strain evidence="6 7">CBS 393.64</strain>
    </source>
</reference>
<dbReference type="GO" id="GO:0030897">
    <property type="term" value="C:HOPS complex"/>
    <property type="evidence" value="ECO:0007669"/>
    <property type="project" value="TreeGrafter"/>
</dbReference>
<feature type="compositionally biased region" description="Low complexity" evidence="4">
    <location>
        <begin position="1303"/>
        <end position="1313"/>
    </location>
</feature>
<evidence type="ECO:0000259" key="5">
    <source>
        <dbReference type="Pfam" id="PF23411"/>
    </source>
</evidence>
<comment type="caution">
    <text evidence="6">The sequence shown here is derived from an EMBL/GenBank/DDBJ whole genome shotgun (WGS) entry which is preliminary data.</text>
</comment>
<feature type="region of interest" description="Disordered" evidence="4">
    <location>
        <begin position="436"/>
        <end position="458"/>
    </location>
</feature>
<protein>
    <submittedName>
        <fullName evidence="6">Vacuolar assembly protein</fullName>
    </submittedName>
</protein>
<dbReference type="Gene3D" id="2.130.10.10">
    <property type="entry name" value="YVTN repeat-like/Quinoprotein amine dehydrogenase"/>
    <property type="match status" value="1"/>
</dbReference>
<dbReference type="InterPro" id="IPR057780">
    <property type="entry name" value="Beta-prop_Vps41"/>
</dbReference>
<dbReference type="OrthoDB" id="244107at2759"/>
<name>A0A0F4YNJ7_RASE3</name>
<feature type="region of interest" description="Disordered" evidence="4">
    <location>
        <begin position="59"/>
        <end position="143"/>
    </location>
</feature>
<evidence type="ECO:0000256" key="4">
    <source>
        <dbReference type="SAM" id="MobiDB-lite"/>
    </source>
</evidence>
<feature type="repeat" description="CHCR" evidence="3">
    <location>
        <begin position="970"/>
        <end position="1143"/>
    </location>
</feature>
<dbReference type="InterPro" id="IPR000547">
    <property type="entry name" value="Clathrin_H-chain/VPS_repeat"/>
</dbReference>
<evidence type="ECO:0000256" key="2">
    <source>
        <dbReference type="ARBA" id="ARBA00022927"/>
    </source>
</evidence>
<dbReference type="InterPro" id="IPR036322">
    <property type="entry name" value="WD40_repeat_dom_sf"/>
</dbReference>
<feature type="compositionally biased region" description="Polar residues" evidence="4">
    <location>
        <begin position="442"/>
        <end position="458"/>
    </location>
</feature>
<dbReference type="PANTHER" id="PTHR12616:SF1">
    <property type="entry name" value="VACUOLAR PROTEIN SORTING-ASSOCIATED PROTEIN 41 HOMOLOG"/>
    <property type="match status" value="1"/>
</dbReference>
<feature type="region of interest" description="Disordered" evidence="4">
    <location>
        <begin position="1241"/>
        <end position="1268"/>
    </location>
</feature>
<feature type="region of interest" description="Disordered" evidence="4">
    <location>
        <begin position="226"/>
        <end position="253"/>
    </location>
</feature>
<evidence type="ECO:0000256" key="1">
    <source>
        <dbReference type="ARBA" id="ARBA00022448"/>
    </source>
</evidence>
<proteinExistence type="predicted"/>
<evidence type="ECO:0000256" key="3">
    <source>
        <dbReference type="PROSITE-ProRule" id="PRU01006"/>
    </source>
</evidence>
<feature type="region of interest" description="Disordered" evidence="4">
    <location>
        <begin position="1008"/>
        <end position="1028"/>
    </location>
</feature>
<dbReference type="Pfam" id="PF23411">
    <property type="entry name" value="Beta-prop_Vps41"/>
    <property type="match status" value="2"/>
</dbReference>
<feature type="compositionally biased region" description="Acidic residues" evidence="4">
    <location>
        <begin position="110"/>
        <end position="139"/>
    </location>
</feature>
<dbReference type="RefSeq" id="XP_013326272.1">
    <property type="nucleotide sequence ID" value="XM_013470818.1"/>
</dbReference>
<evidence type="ECO:0000313" key="6">
    <source>
        <dbReference type="EMBL" id="KKA19660.1"/>
    </source>
</evidence>
<feature type="region of interest" description="Disordered" evidence="4">
    <location>
        <begin position="634"/>
        <end position="658"/>
    </location>
</feature>
<keyword evidence="7" id="KW-1185">Reference proteome</keyword>
<dbReference type="GO" id="GO:0016236">
    <property type="term" value="P:macroautophagy"/>
    <property type="evidence" value="ECO:0007669"/>
    <property type="project" value="TreeGrafter"/>
</dbReference>
<gene>
    <name evidence="6" type="ORF">T310_6346</name>
</gene>
<dbReference type="SMART" id="SM00299">
    <property type="entry name" value="CLH"/>
    <property type="match status" value="1"/>
</dbReference>
<dbReference type="Gene3D" id="1.25.40.10">
    <property type="entry name" value="Tetratricopeptide repeat domain"/>
    <property type="match status" value="1"/>
</dbReference>
<dbReference type="Pfam" id="PF23556">
    <property type="entry name" value="TPR_Vps41"/>
    <property type="match status" value="2"/>
</dbReference>
<accession>A0A0F4YNJ7</accession>
<dbReference type="GO" id="GO:0005770">
    <property type="term" value="C:late endosome"/>
    <property type="evidence" value="ECO:0007669"/>
    <property type="project" value="TreeGrafter"/>
</dbReference>
<dbReference type="PANTHER" id="PTHR12616">
    <property type="entry name" value="VACUOLAR PROTEIN SORTING VPS41"/>
    <property type="match status" value="1"/>
</dbReference>
<evidence type="ECO:0000313" key="7">
    <source>
        <dbReference type="Proteomes" id="UP000053958"/>
    </source>
</evidence>
<feature type="compositionally biased region" description="Basic and acidic residues" evidence="4">
    <location>
        <begin position="98"/>
        <end position="109"/>
    </location>
</feature>
<dbReference type="GeneID" id="25318648"/>
<feature type="domain" description="Vps41 beta-propeller" evidence="5">
    <location>
        <begin position="259"/>
        <end position="327"/>
    </location>
</feature>
<dbReference type="InterPro" id="IPR015943">
    <property type="entry name" value="WD40/YVTN_repeat-like_dom_sf"/>
</dbReference>
<dbReference type="GO" id="GO:0034058">
    <property type="term" value="P:endosomal vesicle fusion"/>
    <property type="evidence" value="ECO:0007669"/>
    <property type="project" value="TreeGrafter"/>
</dbReference>
<feature type="region of interest" description="Disordered" evidence="4">
    <location>
        <begin position="537"/>
        <end position="558"/>
    </location>
</feature>